<evidence type="ECO:0000313" key="3">
    <source>
        <dbReference type="Proteomes" id="UP000823597"/>
    </source>
</evidence>
<dbReference type="Proteomes" id="UP000823597">
    <property type="component" value="Unassembled WGS sequence"/>
</dbReference>
<accession>A0A9D9N8R8</accession>
<comment type="caution">
    <text evidence="2">The sequence shown here is derived from an EMBL/GenBank/DDBJ whole genome shotgun (WGS) entry which is preliminary data.</text>
</comment>
<proteinExistence type="predicted"/>
<protein>
    <recommendedName>
        <fullName evidence="4">Lipoprotein</fullName>
    </recommendedName>
</protein>
<gene>
    <name evidence="2" type="ORF">IAB93_01820</name>
</gene>
<reference evidence="2" key="1">
    <citation type="submission" date="2020-10" db="EMBL/GenBank/DDBJ databases">
        <authorList>
            <person name="Gilroy R."/>
        </authorList>
    </citation>
    <scope>NUCLEOTIDE SEQUENCE</scope>
    <source>
        <strain evidence="2">10037</strain>
    </source>
</reference>
<dbReference type="AlphaFoldDB" id="A0A9D9N8R8"/>
<feature type="signal peptide" evidence="1">
    <location>
        <begin position="1"/>
        <end position="18"/>
    </location>
</feature>
<evidence type="ECO:0000313" key="2">
    <source>
        <dbReference type="EMBL" id="MBO8464718.1"/>
    </source>
</evidence>
<organism evidence="2 3">
    <name type="scientific">Candidatus Merdivivens pullistercoris</name>
    <dbReference type="NCBI Taxonomy" id="2840873"/>
    <lineage>
        <taxon>Bacteria</taxon>
        <taxon>Pseudomonadati</taxon>
        <taxon>Bacteroidota</taxon>
        <taxon>Bacteroidia</taxon>
        <taxon>Bacteroidales</taxon>
        <taxon>Muribaculaceae</taxon>
        <taxon>Muribaculaceae incertae sedis</taxon>
        <taxon>Candidatus Merdivivens</taxon>
    </lineage>
</organism>
<keyword evidence="1" id="KW-0732">Signal</keyword>
<reference evidence="2" key="2">
    <citation type="journal article" date="2021" name="PeerJ">
        <title>Extensive microbial diversity within the chicken gut microbiome revealed by metagenomics and culture.</title>
        <authorList>
            <person name="Gilroy R."/>
            <person name="Ravi A."/>
            <person name="Getino M."/>
            <person name="Pursley I."/>
            <person name="Horton D.L."/>
            <person name="Alikhan N.F."/>
            <person name="Baker D."/>
            <person name="Gharbi K."/>
            <person name="Hall N."/>
            <person name="Watson M."/>
            <person name="Adriaenssens E.M."/>
            <person name="Foster-Nyarko E."/>
            <person name="Jarju S."/>
            <person name="Secka A."/>
            <person name="Antonio M."/>
            <person name="Oren A."/>
            <person name="Chaudhuri R.R."/>
            <person name="La Ragione R."/>
            <person name="Hildebrand F."/>
            <person name="Pallen M.J."/>
        </authorList>
    </citation>
    <scope>NUCLEOTIDE SEQUENCE</scope>
    <source>
        <strain evidence="2">10037</strain>
    </source>
</reference>
<evidence type="ECO:0000256" key="1">
    <source>
        <dbReference type="SAM" id="SignalP"/>
    </source>
</evidence>
<sequence>MKRIALFFILVLSAVSCEKPVATPAPQHIDGSINFTFKEDSGVLSSDGRSVSTFEYDEIPWLHIGKNVMGNLIVSVEENKETTFRSSELDVIFDDGVTATVSIRQNAKPSLSKFDINSIRDQLSERDLTTIDLELGEDTYDIRLWMVPKELAPDVMDLYINGGAPFIDYMLNSDREDIYDYQEYCDIVNQYGEFVLEGVPFIAAGYRCLYVFALDMHDNVGKIYDYSMDG</sequence>
<evidence type="ECO:0008006" key="4">
    <source>
        <dbReference type="Google" id="ProtNLM"/>
    </source>
</evidence>
<name>A0A9D9N8R8_9BACT</name>
<dbReference type="PROSITE" id="PS51257">
    <property type="entry name" value="PROKAR_LIPOPROTEIN"/>
    <property type="match status" value="1"/>
</dbReference>
<dbReference type="EMBL" id="JADIME010000018">
    <property type="protein sequence ID" value="MBO8464718.1"/>
    <property type="molecule type" value="Genomic_DNA"/>
</dbReference>
<feature type="chain" id="PRO_5039149659" description="Lipoprotein" evidence="1">
    <location>
        <begin position="19"/>
        <end position="230"/>
    </location>
</feature>